<protein>
    <submittedName>
        <fullName evidence="11">Cytochrome P450</fullName>
    </submittedName>
</protein>
<sequence>MASTPDGISYYYYYGSWVLVLFIWSYLVQILGKRWSSYGGSRDQLQSPPTPPSLPIIGHLHHLLLGSTSFPQKLHSLATRYGPLLQLHMGASKFILVSNANFVKEILKTQELNFLDRPDFGNPDYNIYFRSGLVVAPYSAYWRFMKKLCMTRLLSTSQLNQFSYIREQELTKLSQYLIKVSTENESCDLSGPLIALSNNVICRMAMSTSPSDAGADEAKKIKALVDELVDVGGKLSAGDILGPLEKLDLFGYGRKFKKALCNFDQFVEEIMKKHEENSIIGKQGKDLMDILLETCNDPNAEVKLIKRDIKALLLVSHYISFH</sequence>
<keyword evidence="6" id="KW-0560">Oxidoreductase</keyword>
<evidence type="ECO:0000256" key="4">
    <source>
        <dbReference type="ARBA" id="ARBA00022617"/>
    </source>
</evidence>
<evidence type="ECO:0000313" key="11">
    <source>
        <dbReference type="EMBL" id="OMO66332.1"/>
    </source>
</evidence>
<dbReference type="GO" id="GO:0016705">
    <property type="term" value="F:oxidoreductase activity, acting on paired donors, with incorporation or reduction of molecular oxygen"/>
    <property type="evidence" value="ECO:0007669"/>
    <property type="project" value="InterPro"/>
</dbReference>
<keyword evidence="5" id="KW-0479">Metal-binding</keyword>
<evidence type="ECO:0000256" key="7">
    <source>
        <dbReference type="ARBA" id="ARBA00023004"/>
    </source>
</evidence>
<dbReference type="SUPFAM" id="SSF48264">
    <property type="entry name" value="Cytochrome P450"/>
    <property type="match status" value="1"/>
</dbReference>
<evidence type="ECO:0000256" key="9">
    <source>
        <dbReference type="ARBA" id="ARBA00023136"/>
    </source>
</evidence>
<keyword evidence="10" id="KW-1133">Transmembrane helix</keyword>
<dbReference type="AlphaFoldDB" id="A0A1R3H7L8"/>
<feature type="transmembrane region" description="Helical" evidence="10">
    <location>
        <begin position="12"/>
        <end position="32"/>
    </location>
</feature>
<accession>A0A1R3H7L8</accession>
<evidence type="ECO:0000256" key="8">
    <source>
        <dbReference type="ARBA" id="ARBA00023033"/>
    </source>
</evidence>
<comment type="similarity">
    <text evidence="3">Belongs to the cytochrome P450 family.</text>
</comment>
<comment type="caution">
    <text evidence="11">The sequence shown here is derived from an EMBL/GenBank/DDBJ whole genome shotgun (WGS) entry which is preliminary data.</text>
</comment>
<dbReference type="GO" id="GO:0020037">
    <property type="term" value="F:heme binding"/>
    <property type="evidence" value="ECO:0007669"/>
    <property type="project" value="InterPro"/>
</dbReference>
<comment type="subcellular location">
    <subcellularLocation>
        <location evidence="2">Membrane</location>
    </subcellularLocation>
</comment>
<evidence type="ECO:0000313" key="12">
    <source>
        <dbReference type="Proteomes" id="UP000187203"/>
    </source>
</evidence>
<dbReference type="Gene3D" id="1.10.630.10">
    <property type="entry name" value="Cytochrome P450"/>
    <property type="match status" value="1"/>
</dbReference>
<organism evidence="11 12">
    <name type="scientific">Corchorus olitorius</name>
    <dbReference type="NCBI Taxonomy" id="93759"/>
    <lineage>
        <taxon>Eukaryota</taxon>
        <taxon>Viridiplantae</taxon>
        <taxon>Streptophyta</taxon>
        <taxon>Embryophyta</taxon>
        <taxon>Tracheophyta</taxon>
        <taxon>Spermatophyta</taxon>
        <taxon>Magnoliopsida</taxon>
        <taxon>eudicotyledons</taxon>
        <taxon>Gunneridae</taxon>
        <taxon>Pentapetalae</taxon>
        <taxon>rosids</taxon>
        <taxon>malvids</taxon>
        <taxon>Malvales</taxon>
        <taxon>Malvaceae</taxon>
        <taxon>Grewioideae</taxon>
        <taxon>Apeibeae</taxon>
        <taxon>Corchorus</taxon>
    </lineage>
</organism>
<comment type="cofactor">
    <cofactor evidence="1">
        <name>heme</name>
        <dbReference type="ChEBI" id="CHEBI:30413"/>
    </cofactor>
</comment>
<gene>
    <name evidence="11" type="ORF">COLO4_30623</name>
</gene>
<dbReference type="GO" id="GO:0016020">
    <property type="term" value="C:membrane"/>
    <property type="evidence" value="ECO:0007669"/>
    <property type="project" value="UniProtKB-SubCell"/>
</dbReference>
<dbReference type="InterPro" id="IPR036396">
    <property type="entry name" value="Cyt_P450_sf"/>
</dbReference>
<evidence type="ECO:0000256" key="10">
    <source>
        <dbReference type="SAM" id="Phobius"/>
    </source>
</evidence>
<dbReference type="InterPro" id="IPR001128">
    <property type="entry name" value="Cyt_P450"/>
</dbReference>
<evidence type="ECO:0000256" key="6">
    <source>
        <dbReference type="ARBA" id="ARBA00023002"/>
    </source>
</evidence>
<dbReference type="GO" id="GO:0004497">
    <property type="term" value="F:monooxygenase activity"/>
    <property type="evidence" value="ECO:0007669"/>
    <property type="project" value="UniProtKB-KW"/>
</dbReference>
<evidence type="ECO:0000256" key="2">
    <source>
        <dbReference type="ARBA" id="ARBA00004370"/>
    </source>
</evidence>
<keyword evidence="12" id="KW-1185">Reference proteome</keyword>
<name>A0A1R3H7L8_9ROSI</name>
<dbReference type="OrthoDB" id="1103324at2759"/>
<dbReference type="PANTHER" id="PTHR47943:SF8">
    <property type="entry name" value="CYTOCHROME P450"/>
    <property type="match status" value="1"/>
</dbReference>
<proteinExistence type="inferred from homology"/>
<dbReference type="Proteomes" id="UP000187203">
    <property type="component" value="Unassembled WGS sequence"/>
</dbReference>
<dbReference type="GO" id="GO:0005506">
    <property type="term" value="F:iron ion binding"/>
    <property type="evidence" value="ECO:0007669"/>
    <property type="project" value="InterPro"/>
</dbReference>
<evidence type="ECO:0000256" key="1">
    <source>
        <dbReference type="ARBA" id="ARBA00001971"/>
    </source>
</evidence>
<dbReference type="Pfam" id="PF00067">
    <property type="entry name" value="p450"/>
    <property type="match status" value="1"/>
</dbReference>
<keyword evidence="7" id="KW-0408">Iron</keyword>
<keyword evidence="9 10" id="KW-0472">Membrane</keyword>
<dbReference type="PANTHER" id="PTHR47943">
    <property type="entry name" value="CYTOCHROME P450 93A3-LIKE"/>
    <property type="match status" value="1"/>
</dbReference>
<evidence type="ECO:0000256" key="3">
    <source>
        <dbReference type="ARBA" id="ARBA00010617"/>
    </source>
</evidence>
<keyword evidence="8" id="KW-0503">Monooxygenase</keyword>
<reference evidence="12" key="1">
    <citation type="submission" date="2013-09" db="EMBL/GenBank/DDBJ databases">
        <title>Corchorus olitorius genome sequencing.</title>
        <authorList>
            <person name="Alam M."/>
            <person name="Haque M.S."/>
            <person name="Islam M.S."/>
            <person name="Emdad E.M."/>
            <person name="Islam M.M."/>
            <person name="Ahmed B."/>
            <person name="Halim A."/>
            <person name="Hossen Q.M.M."/>
            <person name="Hossain M.Z."/>
            <person name="Ahmed R."/>
            <person name="Khan M.M."/>
            <person name="Islam R."/>
            <person name="Rashid M.M."/>
            <person name="Khan S.A."/>
            <person name="Rahman M.S."/>
            <person name="Alam M."/>
            <person name="Yahiya A.S."/>
            <person name="Khan M.S."/>
            <person name="Azam M.S."/>
            <person name="Haque T."/>
            <person name="Lashkar M.Z.H."/>
            <person name="Akhand A.I."/>
            <person name="Morshed G."/>
            <person name="Roy S."/>
            <person name="Uddin K.S."/>
            <person name="Rabeya T."/>
            <person name="Hossain A.S."/>
            <person name="Chowdhury A."/>
            <person name="Snigdha A.R."/>
            <person name="Mortoza M.S."/>
            <person name="Matin S.A."/>
            <person name="Hoque S.M.E."/>
            <person name="Islam M.K."/>
            <person name="Roy D.K."/>
            <person name="Haider R."/>
            <person name="Moosa M.M."/>
            <person name="Elias S.M."/>
            <person name="Hasan A.M."/>
            <person name="Jahan S."/>
            <person name="Shafiuddin M."/>
            <person name="Mahmood N."/>
            <person name="Shommy N.S."/>
        </authorList>
    </citation>
    <scope>NUCLEOTIDE SEQUENCE [LARGE SCALE GENOMIC DNA]</scope>
    <source>
        <strain evidence="12">cv. O-4</strain>
    </source>
</reference>
<keyword evidence="10" id="KW-0812">Transmembrane</keyword>
<dbReference type="EMBL" id="AWUE01020760">
    <property type="protein sequence ID" value="OMO66332.1"/>
    <property type="molecule type" value="Genomic_DNA"/>
</dbReference>
<evidence type="ECO:0000256" key="5">
    <source>
        <dbReference type="ARBA" id="ARBA00022723"/>
    </source>
</evidence>
<dbReference type="STRING" id="93759.A0A1R3H7L8"/>
<keyword evidence="4" id="KW-0349">Heme</keyword>